<proteinExistence type="predicted"/>
<dbReference type="STRING" id="1921510.BSL82_09450"/>
<keyword evidence="3" id="KW-1185">Reference proteome</keyword>
<keyword evidence="1" id="KW-1133">Transmembrane helix</keyword>
<reference evidence="3" key="1">
    <citation type="submission" date="2016-11" db="EMBL/GenBank/DDBJ databases">
        <title>Complete Genome Sequence of alachlor-degrading Sphingomonas sp. strain JJ-A5.</title>
        <authorList>
            <person name="Lee H."/>
            <person name="Ka J.-O."/>
        </authorList>
    </citation>
    <scope>NUCLEOTIDE SEQUENCE [LARGE SCALE GENOMIC DNA]</scope>
    <source>
        <strain evidence="3">JJ-A5</strain>
    </source>
</reference>
<keyword evidence="1" id="KW-0812">Transmembrane</keyword>
<sequence length="162" mass="18225">MRLPNPLLDVAELAARFWFAFPIIGLGIALLITRGTLADVKDDLAKLQQETAQVLLVIREVADNPRLKWIDAGKQVRAVGDARDQWKRTSDAQTAAVEAMEAETARMRKVAESQQARIAKLVRQRDQLANKLSANKSTERLSDAEELRRVEKTLDDLFRASF</sequence>
<keyword evidence="1" id="KW-0472">Membrane</keyword>
<organism evidence="2 3">
    <name type="scientific">Tardibacter chloracetimidivorans</name>
    <dbReference type="NCBI Taxonomy" id="1921510"/>
    <lineage>
        <taxon>Bacteria</taxon>
        <taxon>Pseudomonadati</taxon>
        <taxon>Pseudomonadota</taxon>
        <taxon>Alphaproteobacteria</taxon>
        <taxon>Sphingomonadales</taxon>
        <taxon>Sphingomonadaceae</taxon>
        <taxon>Tardibacter</taxon>
    </lineage>
</organism>
<dbReference type="Proteomes" id="UP000182063">
    <property type="component" value="Chromosome"/>
</dbReference>
<evidence type="ECO:0000256" key="1">
    <source>
        <dbReference type="SAM" id="Phobius"/>
    </source>
</evidence>
<accession>A0A1L3ZV63</accession>
<feature type="transmembrane region" description="Helical" evidence="1">
    <location>
        <begin position="13"/>
        <end position="32"/>
    </location>
</feature>
<evidence type="ECO:0000313" key="2">
    <source>
        <dbReference type="EMBL" id="API59505.1"/>
    </source>
</evidence>
<protein>
    <submittedName>
        <fullName evidence="2">Uncharacterized protein</fullName>
    </submittedName>
</protein>
<dbReference type="EMBL" id="CP018221">
    <property type="protein sequence ID" value="API59505.1"/>
    <property type="molecule type" value="Genomic_DNA"/>
</dbReference>
<dbReference type="AlphaFoldDB" id="A0A1L3ZV63"/>
<name>A0A1L3ZV63_9SPHN</name>
<gene>
    <name evidence="2" type="ORF">BSL82_09450</name>
</gene>
<evidence type="ECO:0000313" key="3">
    <source>
        <dbReference type="Proteomes" id="UP000182063"/>
    </source>
</evidence>
<dbReference type="KEGG" id="sphj:BSL82_09450"/>